<reference evidence="4 5" key="2">
    <citation type="journal article" date="2016" name="Int. J. Syst. Evol. Microbiol.">
        <title>Paenibacillus bovis sp. nov., isolated from raw yak (Bos grunniens) milk.</title>
        <authorList>
            <person name="Gao C."/>
            <person name="Han J."/>
            <person name="Liu Z."/>
            <person name="Xu X."/>
            <person name="Hang F."/>
            <person name="Wu Z."/>
        </authorList>
    </citation>
    <scope>NUCLEOTIDE SEQUENCE [LARGE SCALE GENOMIC DNA]</scope>
    <source>
        <strain evidence="4 5">BD3526</strain>
    </source>
</reference>
<dbReference type="STRING" id="1616788.AR543_15420"/>
<dbReference type="GO" id="GO:0000160">
    <property type="term" value="P:phosphorelay signal transduction system"/>
    <property type="evidence" value="ECO:0007669"/>
    <property type="project" value="InterPro"/>
</dbReference>
<feature type="domain" description="Response regulatory" evidence="3">
    <location>
        <begin position="3"/>
        <end position="127"/>
    </location>
</feature>
<reference evidence="5" key="1">
    <citation type="submission" date="2015-10" db="EMBL/GenBank/DDBJ databases">
        <title>Genome of Paenibacillus bovis sp. nov.</title>
        <authorList>
            <person name="Wu Z."/>
            <person name="Gao C."/>
            <person name="Liu Z."/>
            <person name="Zheng H."/>
        </authorList>
    </citation>
    <scope>NUCLEOTIDE SEQUENCE [LARGE SCALE GENOMIC DNA]</scope>
    <source>
        <strain evidence="5">BD3526</strain>
    </source>
</reference>
<dbReference type="OrthoDB" id="9763484at2"/>
<dbReference type="Gene3D" id="3.40.50.2300">
    <property type="match status" value="1"/>
</dbReference>
<organism evidence="4 5">
    <name type="scientific">Paenibacillus bovis</name>
    <dbReference type="NCBI Taxonomy" id="1616788"/>
    <lineage>
        <taxon>Bacteria</taxon>
        <taxon>Bacillati</taxon>
        <taxon>Bacillota</taxon>
        <taxon>Bacilli</taxon>
        <taxon>Bacillales</taxon>
        <taxon>Paenibacillaceae</taxon>
        <taxon>Paenibacillus</taxon>
    </lineage>
</organism>
<name>A0A172ZIN3_9BACL</name>
<evidence type="ECO:0000313" key="4">
    <source>
        <dbReference type="EMBL" id="ANF97252.1"/>
    </source>
</evidence>
<dbReference type="InterPro" id="IPR052016">
    <property type="entry name" value="Bact_Sigma-Reg"/>
</dbReference>
<evidence type="ECO:0000256" key="1">
    <source>
        <dbReference type="ARBA" id="ARBA00022801"/>
    </source>
</evidence>
<dbReference type="InterPro" id="IPR036457">
    <property type="entry name" value="PPM-type-like_dom_sf"/>
</dbReference>
<evidence type="ECO:0000313" key="5">
    <source>
        <dbReference type="Proteomes" id="UP000078148"/>
    </source>
</evidence>
<dbReference type="GO" id="GO:0016791">
    <property type="term" value="F:phosphatase activity"/>
    <property type="evidence" value="ECO:0007669"/>
    <property type="project" value="TreeGrafter"/>
</dbReference>
<dbReference type="PANTHER" id="PTHR43156:SF14">
    <property type="entry name" value="PHOSPHOSERINE PHOSPHATASE RSBP"/>
    <property type="match status" value="1"/>
</dbReference>
<sequence>MSSILIVDDSKLNVAFMENVLRTAGYEDVQKATSAQEAYQILGIYDNQAPRKAASVDLILLDIVMPEIDGIQACTFIKSLPVYQDLPIIFLTADRVHFKEAFGAGGMDFIEKGGPDYELLARVQSALRLKKEMDSRKAWEEKVQKDLQLAKHLQNSVLTPPLTEPGIQIHSSYFQSSEVSGDMFYWKMFNNRQCGVLLIDVPGSGIAAALISMSIRSLLDGIVGMYRKPKEVCAELNRQMRMLFGKTRRTAYFTAVYVLIDLEKKQLEYFNAGHTPGLLLNSEGPAARLNVTTDPIGMKENTNANTETLEYNDTTRIVLYTNGLISRPGSNPKVVIGELEQYAHSLLDIDNEKFLTKLARLSRNQEDLCIVSVDLDRTAE</sequence>
<dbReference type="Proteomes" id="UP000078148">
    <property type="component" value="Chromosome"/>
</dbReference>
<dbReference type="InterPro" id="IPR001789">
    <property type="entry name" value="Sig_transdc_resp-reg_receiver"/>
</dbReference>
<dbReference type="SUPFAM" id="SSF52172">
    <property type="entry name" value="CheY-like"/>
    <property type="match status" value="1"/>
</dbReference>
<keyword evidence="1" id="KW-0378">Hydrolase</keyword>
<accession>A0A172ZIN3</accession>
<dbReference type="PROSITE" id="PS50110">
    <property type="entry name" value="RESPONSE_REGULATORY"/>
    <property type="match status" value="1"/>
</dbReference>
<proteinExistence type="predicted"/>
<dbReference type="SMART" id="SM00448">
    <property type="entry name" value="REC"/>
    <property type="match status" value="1"/>
</dbReference>
<dbReference type="InterPro" id="IPR011006">
    <property type="entry name" value="CheY-like_superfamily"/>
</dbReference>
<dbReference type="AlphaFoldDB" id="A0A172ZIN3"/>
<evidence type="ECO:0000259" key="3">
    <source>
        <dbReference type="PROSITE" id="PS50110"/>
    </source>
</evidence>
<dbReference type="RefSeq" id="WP_060535365.1">
    <property type="nucleotide sequence ID" value="NZ_CP013023.1"/>
</dbReference>
<keyword evidence="2" id="KW-0597">Phosphoprotein</keyword>
<dbReference type="Pfam" id="PF07228">
    <property type="entry name" value="SpoIIE"/>
    <property type="match status" value="1"/>
</dbReference>
<dbReference type="Pfam" id="PF00072">
    <property type="entry name" value="Response_reg"/>
    <property type="match status" value="1"/>
</dbReference>
<protein>
    <submittedName>
        <fullName evidence="4">Sigma factor sigB regulation protein rsbU</fullName>
    </submittedName>
</protein>
<dbReference type="InterPro" id="IPR001932">
    <property type="entry name" value="PPM-type_phosphatase-like_dom"/>
</dbReference>
<dbReference type="SMART" id="SM00331">
    <property type="entry name" value="PP2C_SIG"/>
    <property type="match status" value="1"/>
</dbReference>
<dbReference type="Gene3D" id="3.60.40.10">
    <property type="entry name" value="PPM-type phosphatase domain"/>
    <property type="match status" value="1"/>
</dbReference>
<dbReference type="PANTHER" id="PTHR43156">
    <property type="entry name" value="STAGE II SPORULATION PROTEIN E-RELATED"/>
    <property type="match status" value="1"/>
</dbReference>
<dbReference type="KEGG" id="pbv:AR543_15420"/>
<dbReference type="EMBL" id="CP013023">
    <property type="protein sequence ID" value="ANF97252.1"/>
    <property type="molecule type" value="Genomic_DNA"/>
</dbReference>
<keyword evidence="5" id="KW-1185">Reference proteome</keyword>
<evidence type="ECO:0000256" key="2">
    <source>
        <dbReference type="PROSITE-ProRule" id="PRU00169"/>
    </source>
</evidence>
<feature type="modified residue" description="4-aspartylphosphate" evidence="2">
    <location>
        <position position="62"/>
    </location>
</feature>
<gene>
    <name evidence="4" type="ORF">AR543_15420</name>
</gene>